<accession>A0A6C0BRS8</accession>
<feature type="transmembrane region" description="Helical" evidence="1">
    <location>
        <begin position="31"/>
        <end position="52"/>
    </location>
</feature>
<proteinExistence type="predicted"/>
<feature type="transmembrane region" description="Helical" evidence="1">
    <location>
        <begin position="116"/>
        <end position="134"/>
    </location>
</feature>
<keyword evidence="1" id="KW-0472">Membrane</keyword>
<name>A0A6C0BRS8_9ZZZZ</name>
<dbReference type="EMBL" id="MN739239">
    <property type="protein sequence ID" value="QHS95087.1"/>
    <property type="molecule type" value="Genomic_DNA"/>
</dbReference>
<feature type="transmembrane region" description="Helical" evidence="1">
    <location>
        <begin position="58"/>
        <end position="77"/>
    </location>
</feature>
<sequence length="156" mass="18828">MFELEKRKEITKLSIKRIENIFLHFTKKREYAGLILVLFHYLLLTCTIWYIFFGDIDIYYYICSGFYLLLVCMHYYYNGCIFTKTERSLLNDAKSWYGPPSIFLYGTDKMSCMNRCNTMIAYLAFVIVINSIIRLYNKEISLYFILILIVLYFRNF</sequence>
<evidence type="ECO:0000256" key="1">
    <source>
        <dbReference type="SAM" id="Phobius"/>
    </source>
</evidence>
<evidence type="ECO:0000313" key="2">
    <source>
        <dbReference type="EMBL" id="QHS95087.1"/>
    </source>
</evidence>
<keyword evidence="1" id="KW-1133">Transmembrane helix</keyword>
<protein>
    <submittedName>
        <fullName evidence="2">Uncharacterized protein</fullName>
    </submittedName>
</protein>
<organism evidence="2">
    <name type="scientific">viral metagenome</name>
    <dbReference type="NCBI Taxonomy" id="1070528"/>
    <lineage>
        <taxon>unclassified sequences</taxon>
        <taxon>metagenomes</taxon>
        <taxon>organismal metagenomes</taxon>
    </lineage>
</organism>
<keyword evidence="1" id="KW-0812">Transmembrane</keyword>
<reference evidence="2" key="1">
    <citation type="journal article" date="2020" name="Nature">
        <title>Giant virus diversity and host interactions through global metagenomics.</title>
        <authorList>
            <person name="Schulz F."/>
            <person name="Roux S."/>
            <person name="Paez-Espino D."/>
            <person name="Jungbluth S."/>
            <person name="Walsh D.A."/>
            <person name="Denef V.J."/>
            <person name="McMahon K.D."/>
            <person name="Konstantinidis K.T."/>
            <person name="Eloe-Fadrosh E.A."/>
            <person name="Kyrpides N.C."/>
            <person name="Woyke T."/>
        </authorList>
    </citation>
    <scope>NUCLEOTIDE SEQUENCE</scope>
    <source>
        <strain evidence="2">GVMAG-M-3300018428-16</strain>
    </source>
</reference>
<feature type="transmembrane region" description="Helical" evidence="1">
    <location>
        <begin position="140"/>
        <end position="155"/>
    </location>
</feature>
<dbReference type="AlphaFoldDB" id="A0A6C0BRS8"/>